<dbReference type="OrthoDB" id="9775668at2"/>
<reference evidence="2" key="1">
    <citation type="journal article" date="2009" name="Appl. Environ. Microbiol.">
        <title>Complete genome sequence of the chemolithoautotrophic marine magnetotactic coccus strain MC-1.</title>
        <authorList>
            <person name="Schubbe S."/>
            <person name="Williams T.J."/>
            <person name="Xie G."/>
            <person name="Kiss H.E."/>
            <person name="Brettin T.S."/>
            <person name="Martinez D."/>
            <person name="Ross C.A."/>
            <person name="Schuler D."/>
            <person name="Cox B.L."/>
            <person name="Nealson K.H."/>
            <person name="Bazylinski D.A."/>
        </authorList>
    </citation>
    <scope>NUCLEOTIDE SEQUENCE [LARGE SCALE GENOMIC DNA]</scope>
    <source>
        <strain evidence="2">ATCC BAA-1437 / JCM 17883 / MC-1</strain>
    </source>
</reference>
<dbReference type="EMBL" id="CP000471">
    <property type="protein sequence ID" value="ABK42617.1"/>
    <property type="molecule type" value="Genomic_DNA"/>
</dbReference>
<organism evidence="1 2">
    <name type="scientific">Magnetococcus marinus (strain ATCC BAA-1437 / JCM 17883 / MC-1)</name>
    <dbReference type="NCBI Taxonomy" id="156889"/>
    <lineage>
        <taxon>Bacteria</taxon>
        <taxon>Pseudomonadati</taxon>
        <taxon>Pseudomonadota</taxon>
        <taxon>Magnetococcia</taxon>
        <taxon>Magnetococcales</taxon>
        <taxon>Magnetococcaceae</taxon>
        <taxon>Magnetococcus</taxon>
    </lineage>
</organism>
<reference evidence="1 2" key="2">
    <citation type="journal article" date="2012" name="Int. J. Syst. Evol. Microbiol.">
        <title>Magnetococcus marinus gen. nov., sp. nov., a marine, magnetotactic bacterium that represents a novel lineage (Magnetococcaceae fam. nov.; Magnetococcales ord. nov.) at the base of the Alphaproteobacteria.</title>
        <authorList>
            <person name="Bazylinski D.A."/>
            <person name="Williams T.J."/>
            <person name="Lefevre C.T."/>
            <person name="Berg R.J."/>
            <person name="Zhang C.L."/>
            <person name="Bowser S.S."/>
            <person name="Dean A.J."/>
            <person name="Beveridge T.J."/>
        </authorList>
    </citation>
    <scope>NUCLEOTIDE SEQUENCE [LARGE SCALE GENOMIC DNA]</scope>
    <source>
        <strain evidence="2">ATCC BAA-1437 / JCM 17883 / MC-1</strain>
    </source>
</reference>
<evidence type="ECO:0000313" key="1">
    <source>
        <dbReference type="EMBL" id="ABK42617.1"/>
    </source>
</evidence>
<protein>
    <submittedName>
        <fullName evidence="1">Uncharacterized protein</fullName>
    </submittedName>
</protein>
<dbReference type="AlphaFoldDB" id="A0L3S4"/>
<dbReference type="Proteomes" id="UP000002586">
    <property type="component" value="Chromosome"/>
</dbReference>
<gene>
    <name evidence="1" type="ordered locus">Mmc1_0088</name>
</gene>
<accession>A0L3S4</accession>
<proteinExistence type="predicted"/>
<dbReference type="RefSeq" id="WP_011711790.1">
    <property type="nucleotide sequence ID" value="NC_008576.1"/>
</dbReference>
<sequence length="218" mass="24913">MVERLPADPFERIQAGLKISLERPMLSNELTMPGVKREDPDSVRPLEEEWQAARQRIAQFNAQRNWMGVLNTLLEMSNNDRHPEAYLARLQAAWLVVKLPQAPVSHVVIVLYNLLASLESGHPAAGPLAALANLMALHRTPDHPERELAQMQAQQMWDMAAHNLGIEPGSHFESWMERNGLNDPNSFVPRIMGMLEKMENRPWWIDKEAIQEDMMQQA</sequence>
<keyword evidence="2" id="KW-1185">Reference proteome</keyword>
<dbReference type="HOGENOM" id="CLU_1265673_0_0_5"/>
<dbReference type="eggNOG" id="COG0457">
    <property type="taxonomic scope" value="Bacteria"/>
</dbReference>
<dbReference type="STRING" id="156889.Mmc1_0088"/>
<name>A0L3S4_MAGMM</name>
<evidence type="ECO:0000313" key="2">
    <source>
        <dbReference type="Proteomes" id="UP000002586"/>
    </source>
</evidence>
<dbReference type="KEGG" id="mgm:Mmc1_0088"/>